<comment type="caution">
    <text evidence="2">The sequence shown here is derived from an EMBL/GenBank/DDBJ whole genome shotgun (WGS) entry which is preliminary data.</text>
</comment>
<feature type="domain" description="ATPase AAA-type core" evidence="1">
    <location>
        <begin position="35"/>
        <end position="364"/>
    </location>
</feature>
<name>A0ABS3U628_9ACTN</name>
<dbReference type="SUPFAM" id="SSF52540">
    <property type="entry name" value="P-loop containing nucleoside triphosphate hydrolases"/>
    <property type="match status" value="1"/>
</dbReference>
<keyword evidence="3" id="KW-1185">Reference proteome</keyword>
<organism evidence="2 3">
    <name type="scientific">Glycomyces niveus</name>
    <dbReference type="NCBI Taxonomy" id="2820287"/>
    <lineage>
        <taxon>Bacteria</taxon>
        <taxon>Bacillati</taxon>
        <taxon>Actinomycetota</taxon>
        <taxon>Actinomycetes</taxon>
        <taxon>Glycomycetales</taxon>
        <taxon>Glycomycetaceae</taxon>
        <taxon>Glycomyces</taxon>
    </lineage>
</organism>
<accession>A0ABS3U628</accession>
<sequence>MLISFKVSNYKSLRDPQELSMLPSRRDSEFEALPVAAIYGANASGKSNLIEALCFKDNLAGAWTEPLHRPFRLDRRSRKHSTSYEIECELDGVRYEYRLSVSSVGIVNERLSSYPAHRKRILLDRTGDRITIGATMTNRSALQELSSETPSNTPTLSMAEMFRATEWQPFWQWLQRGLRSINLDHSYLSSFTTELPDAIERHPVLIELAKVADLGIADIRVVDLAALKDETLLEALTEFLETRRDQRHQALTKSLLSEVASEEEDLDQNRIRQQILSFRHLEFYHQSHGQPLAAGDQSRGTISFLLYMARILDALQDGASLVIDEFDTSLHPRIIPRIIELFQDKRTNPKNAQLIFSTHDATLLGTSFGEPILKRDEVWFVEKQEDGASELYPLTSFKPRKEHNLERHYLGGSYGGVPDIHPESLVEIVAAANKTE</sequence>
<proteinExistence type="predicted"/>
<dbReference type="Gene3D" id="3.40.50.300">
    <property type="entry name" value="P-loop containing nucleotide triphosphate hydrolases"/>
    <property type="match status" value="1"/>
</dbReference>
<dbReference type="PANTHER" id="PTHR40396:SF1">
    <property type="entry name" value="ATPASE AAA-TYPE CORE DOMAIN-CONTAINING PROTEIN"/>
    <property type="match status" value="1"/>
</dbReference>
<dbReference type="PANTHER" id="PTHR40396">
    <property type="entry name" value="ATPASE-LIKE PROTEIN"/>
    <property type="match status" value="1"/>
</dbReference>
<dbReference type="InterPro" id="IPR003959">
    <property type="entry name" value="ATPase_AAA_core"/>
</dbReference>
<dbReference type="EMBL" id="JAGFNP010000008">
    <property type="protein sequence ID" value="MBO3734229.1"/>
    <property type="molecule type" value="Genomic_DNA"/>
</dbReference>
<dbReference type="RefSeq" id="WP_208497323.1">
    <property type="nucleotide sequence ID" value="NZ_JAGFNP010000008.1"/>
</dbReference>
<dbReference type="InterPro" id="IPR027417">
    <property type="entry name" value="P-loop_NTPase"/>
</dbReference>
<dbReference type="Proteomes" id="UP000681341">
    <property type="component" value="Unassembled WGS sequence"/>
</dbReference>
<gene>
    <name evidence="2" type="ORF">J5V16_15480</name>
</gene>
<reference evidence="2 3" key="1">
    <citation type="submission" date="2021-03" db="EMBL/GenBank/DDBJ databases">
        <title>Glycomyces sp. nov., a novel actinomycete isolated from soil.</title>
        <authorList>
            <person name="Yang X."/>
            <person name="Xu X."/>
        </authorList>
    </citation>
    <scope>NUCLEOTIDE SEQUENCE [LARGE SCALE GENOMIC DNA]</scope>
    <source>
        <strain evidence="2 3">NEAU-S30</strain>
    </source>
</reference>
<evidence type="ECO:0000259" key="1">
    <source>
        <dbReference type="Pfam" id="PF13304"/>
    </source>
</evidence>
<dbReference type="Pfam" id="PF13304">
    <property type="entry name" value="AAA_21"/>
    <property type="match status" value="1"/>
</dbReference>
<evidence type="ECO:0000313" key="2">
    <source>
        <dbReference type="EMBL" id="MBO3734229.1"/>
    </source>
</evidence>
<protein>
    <submittedName>
        <fullName evidence="2">AAA family ATPase</fullName>
    </submittedName>
</protein>
<evidence type="ECO:0000313" key="3">
    <source>
        <dbReference type="Proteomes" id="UP000681341"/>
    </source>
</evidence>